<dbReference type="EMBL" id="CARXXK010000004">
    <property type="protein sequence ID" value="CAI6364686.1"/>
    <property type="molecule type" value="Genomic_DNA"/>
</dbReference>
<proteinExistence type="predicted"/>
<dbReference type="AlphaFoldDB" id="A0AAV0XAH0"/>
<keyword evidence="2" id="KW-1185">Reference proteome</keyword>
<gene>
    <name evidence="1" type="ORF">MEUPH1_LOCUS19483</name>
</gene>
<evidence type="ECO:0000313" key="1">
    <source>
        <dbReference type="EMBL" id="CAI6364686.1"/>
    </source>
</evidence>
<sequence>MALSKQEEGLNALENAKDIQNKFDKKGKDIQNRLLDVIKREENIVLEETKIAKEKDAFSKLRKKLDLVLPQLSGDEMRFLDPKLNKHEAEKEVYFKTTQLY</sequence>
<reference evidence="1 2" key="1">
    <citation type="submission" date="2023-01" db="EMBL/GenBank/DDBJ databases">
        <authorList>
            <person name="Whitehead M."/>
        </authorList>
    </citation>
    <scope>NUCLEOTIDE SEQUENCE [LARGE SCALE GENOMIC DNA]</scope>
</reference>
<protein>
    <submittedName>
        <fullName evidence="1">Uncharacterized protein</fullName>
    </submittedName>
</protein>
<comment type="caution">
    <text evidence="1">The sequence shown here is derived from an EMBL/GenBank/DDBJ whole genome shotgun (WGS) entry which is preliminary data.</text>
</comment>
<dbReference type="Proteomes" id="UP001160148">
    <property type="component" value="Unassembled WGS sequence"/>
</dbReference>
<organism evidence="1 2">
    <name type="scientific">Macrosiphum euphorbiae</name>
    <name type="common">potato aphid</name>
    <dbReference type="NCBI Taxonomy" id="13131"/>
    <lineage>
        <taxon>Eukaryota</taxon>
        <taxon>Metazoa</taxon>
        <taxon>Ecdysozoa</taxon>
        <taxon>Arthropoda</taxon>
        <taxon>Hexapoda</taxon>
        <taxon>Insecta</taxon>
        <taxon>Pterygota</taxon>
        <taxon>Neoptera</taxon>
        <taxon>Paraneoptera</taxon>
        <taxon>Hemiptera</taxon>
        <taxon>Sternorrhyncha</taxon>
        <taxon>Aphidomorpha</taxon>
        <taxon>Aphidoidea</taxon>
        <taxon>Aphididae</taxon>
        <taxon>Macrosiphini</taxon>
        <taxon>Macrosiphum</taxon>
    </lineage>
</organism>
<evidence type="ECO:0000313" key="2">
    <source>
        <dbReference type="Proteomes" id="UP001160148"/>
    </source>
</evidence>
<name>A0AAV0XAH0_9HEMI</name>
<accession>A0AAV0XAH0</accession>